<gene>
    <name evidence="1" type="ORF">LTRI10_LOCUS34934</name>
</gene>
<dbReference type="Proteomes" id="UP001497516">
    <property type="component" value="Chromosome 6"/>
</dbReference>
<accession>A0AAV2F869</accession>
<reference evidence="1 2" key="1">
    <citation type="submission" date="2024-04" db="EMBL/GenBank/DDBJ databases">
        <authorList>
            <person name="Fracassetti M."/>
        </authorList>
    </citation>
    <scope>NUCLEOTIDE SEQUENCE [LARGE SCALE GENOMIC DNA]</scope>
</reference>
<proteinExistence type="predicted"/>
<keyword evidence="2" id="KW-1185">Reference proteome</keyword>
<evidence type="ECO:0000313" key="1">
    <source>
        <dbReference type="EMBL" id="CAL1394429.1"/>
    </source>
</evidence>
<organism evidence="1 2">
    <name type="scientific">Linum trigynum</name>
    <dbReference type="NCBI Taxonomy" id="586398"/>
    <lineage>
        <taxon>Eukaryota</taxon>
        <taxon>Viridiplantae</taxon>
        <taxon>Streptophyta</taxon>
        <taxon>Embryophyta</taxon>
        <taxon>Tracheophyta</taxon>
        <taxon>Spermatophyta</taxon>
        <taxon>Magnoliopsida</taxon>
        <taxon>eudicotyledons</taxon>
        <taxon>Gunneridae</taxon>
        <taxon>Pentapetalae</taxon>
        <taxon>rosids</taxon>
        <taxon>fabids</taxon>
        <taxon>Malpighiales</taxon>
        <taxon>Linaceae</taxon>
        <taxon>Linum</taxon>
    </lineage>
</organism>
<dbReference type="AlphaFoldDB" id="A0AAV2F869"/>
<evidence type="ECO:0000313" key="2">
    <source>
        <dbReference type="Proteomes" id="UP001497516"/>
    </source>
</evidence>
<evidence type="ECO:0008006" key="3">
    <source>
        <dbReference type="Google" id="ProtNLM"/>
    </source>
</evidence>
<name>A0AAV2F869_9ROSI</name>
<sequence>MGKFKKFHLTIRWNGRVTNSDIGIDYEDGESIMLKIDFRFNFQELCDLCAERVCTSGQTRLGKITYRYPDMSAGGVMFQEVVINDDDAVMMMLQFLSDNQVRLAEVYVETEAVGESHSHQYSYDDGFAGGYEWGGSSSNYQGGGYTGGYGEGGGSINYGGSSSAVWVSGRHRSAIAVSISLSISIRKKWRNIPKTGPRYIGLQPWMPSRQVIGPFMNHGNKRFLKKIGKTSIY</sequence>
<dbReference type="EMBL" id="OZ034819">
    <property type="protein sequence ID" value="CAL1394429.1"/>
    <property type="molecule type" value="Genomic_DNA"/>
</dbReference>
<protein>
    <recommendedName>
        <fullName evidence="3">PilZ domain-containing protein</fullName>
    </recommendedName>
</protein>